<dbReference type="RefSeq" id="WP_096486624.1">
    <property type="nucleotide sequence ID" value="NZ_AP014809.1"/>
</dbReference>
<protein>
    <recommendedName>
        <fullName evidence="2">Multi-ubiquitin domain-containing protein</fullName>
    </recommendedName>
</protein>
<evidence type="ECO:0000259" key="2">
    <source>
        <dbReference type="Pfam" id="PF14452"/>
    </source>
</evidence>
<proteinExistence type="predicted"/>
<feature type="compositionally biased region" description="Basic and acidic residues" evidence="1">
    <location>
        <begin position="9"/>
        <end position="20"/>
    </location>
</feature>
<dbReference type="Pfam" id="PF14462">
    <property type="entry name" value="Prok-E2_E"/>
    <property type="match status" value="1"/>
</dbReference>
<dbReference type="Proteomes" id="UP000218288">
    <property type="component" value="Chromosome"/>
</dbReference>
<evidence type="ECO:0000313" key="3">
    <source>
        <dbReference type="EMBL" id="BAU92765.1"/>
    </source>
</evidence>
<reference evidence="3 4" key="1">
    <citation type="journal article" date="2016" name="Genome Announc.">
        <title>Complete Genome Sequence of Methylobacterium populi P-1M, Isolated from Pink-Pigmented Household Biofilm.</title>
        <authorList>
            <person name="Morohoshi T."/>
            <person name="Ikeda T."/>
        </authorList>
    </citation>
    <scope>NUCLEOTIDE SEQUENCE [LARGE SCALE GENOMIC DNA]</scope>
    <source>
        <strain evidence="3 4">P-1M</strain>
    </source>
</reference>
<feature type="domain" description="Multi-ubiquitin" evidence="2">
    <location>
        <begin position="28"/>
        <end position="93"/>
    </location>
</feature>
<name>A0A160PIR2_9HYPH</name>
<dbReference type="InterPro" id="IPR025701">
    <property type="entry name" value="UBQ-conjugat_E2_E"/>
</dbReference>
<dbReference type="OrthoDB" id="512401at2"/>
<evidence type="ECO:0000313" key="4">
    <source>
        <dbReference type="Proteomes" id="UP000218288"/>
    </source>
</evidence>
<dbReference type="AlphaFoldDB" id="A0A160PIR2"/>
<evidence type="ECO:0000256" key="1">
    <source>
        <dbReference type="SAM" id="MobiDB-lite"/>
    </source>
</evidence>
<gene>
    <name evidence="3" type="ORF">MPPM_4160</name>
</gene>
<dbReference type="Pfam" id="PF14452">
    <property type="entry name" value="Multi_ubiq"/>
    <property type="match status" value="1"/>
</dbReference>
<dbReference type="InterPro" id="IPR027802">
    <property type="entry name" value="Multi-ubiquitin_dom"/>
</dbReference>
<dbReference type="EMBL" id="AP014809">
    <property type="protein sequence ID" value="BAU92765.1"/>
    <property type="molecule type" value="Genomic_DNA"/>
</dbReference>
<feature type="region of interest" description="Disordered" evidence="1">
    <location>
        <begin position="1"/>
        <end position="20"/>
    </location>
</feature>
<organism evidence="3 4">
    <name type="scientific">Methylorubrum populi</name>
    <dbReference type="NCBI Taxonomy" id="223967"/>
    <lineage>
        <taxon>Bacteria</taxon>
        <taxon>Pseudomonadati</taxon>
        <taxon>Pseudomonadota</taxon>
        <taxon>Alphaproteobacteria</taxon>
        <taxon>Hyphomicrobiales</taxon>
        <taxon>Methylobacteriaceae</taxon>
        <taxon>Methylorubrum</taxon>
    </lineage>
</organism>
<accession>A0A160PIR2</accession>
<sequence>MNTNKNHGHHDDNAPRTDEDGVRAVKVYGFRIDKKSYENPLPDLTGRDLLVIAGKAHPDRWKIFQKVGAQLKRIGLDEVVHVSDSGEERFVTLPLDQTEGEQPLPRRRDFALPEGDEETLDAAGHRWEAIQEAGVTRVVVRDYPVRTGYAPAKADLMLRLLPGYPSTQIDMFYFHPPLARADGVPIRALVEDTFEGKHWQGWSRHRTGENPWRPDVDDIGTHLALVEHCLAKEVGAA</sequence>